<keyword evidence="9" id="KW-0503">Monooxygenase</keyword>
<organism evidence="12 13">
    <name type="scientific">Senna tora</name>
    <dbReference type="NCBI Taxonomy" id="362788"/>
    <lineage>
        <taxon>Eukaryota</taxon>
        <taxon>Viridiplantae</taxon>
        <taxon>Streptophyta</taxon>
        <taxon>Embryophyta</taxon>
        <taxon>Tracheophyta</taxon>
        <taxon>Spermatophyta</taxon>
        <taxon>Magnoliopsida</taxon>
        <taxon>eudicotyledons</taxon>
        <taxon>Gunneridae</taxon>
        <taxon>Pentapetalae</taxon>
        <taxon>rosids</taxon>
        <taxon>fabids</taxon>
        <taxon>Fabales</taxon>
        <taxon>Fabaceae</taxon>
        <taxon>Caesalpinioideae</taxon>
        <taxon>Cassia clade</taxon>
        <taxon>Senna</taxon>
    </lineage>
</organism>
<comment type="caution">
    <text evidence="12">The sequence shown here is derived from an EMBL/GenBank/DDBJ whole genome shotgun (WGS) entry which is preliminary data.</text>
</comment>
<accession>A0A834TK22</accession>
<dbReference type="OrthoDB" id="1470350at2759"/>
<protein>
    <submittedName>
        <fullName evidence="12">Cytochrome P450 CYP72A219-like isoform X1</fullName>
    </submittedName>
</protein>
<evidence type="ECO:0000256" key="1">
    <source>
        <dbReference type="ARBA" id="ARBA00004167"/>
    </source>
</evidence>
<evidence type="ECO:0000256" key="11">
    <source>
        <dbReference type="SAM" id="Phobius"/>
    </source>
</evidence>
<keyword evidence="5" id="KW-0479">Metal-binding</keyword>
<keyword evidence="3" id="KW-0349">Heme</keyword>
<evidence type="ECO:0000256" key="10">
    <source>
        <dbReference type="ARBA" id="ARBA00023136"/>
    </source>
</evidence>
<dbReference type="PANTHER" id="PTHR24282">
    <property type="entry name" value="CYTOCHROME P450 FAMILY MEMBER"/>
    <property type="match status" value="1"/>
</dbReference>
<evidence type="ECO:0000256" key="2">
    <source>
        <dbReference type="ARBA" id="ARBA00010617"/>
    </source>
</evidence>
<evidence type="ECO:0000256" key="5">
    <source>
        <dbReference type="ARBA" id="ARBA00022723"/>
    </source>
</evidence>
<evidence type="ECO:0000256" key="3">
    <source>
        <dbReference type="ARBA" id="ARBA00022617"/>
    </source>
</evidence>
<dbReference type="PRINTS" id="PR00385">
    <property type="entry name" value="P450"/>
</dbReference>
<evidence type="ECO:0000313" key="13">
    <source>
        <dbReference type="Proteomes" id="UP000634136"/>
    </source>
</evidence>
<evidence type="ECO:0000256" key="4">
    <source>
        <dbReference type="ARBA" id="ARBA00022692"/>
    </source>
</evidence>
<keyword evidence="4 11" id="KW-0812">Transmembrane</keyword>
<dbReference type="EMBL" id="JAAIUW010000007">
    <property type="protein sequence ID" value="KAF7822556.1"/>
    <property type="molecule type" value="Genomic_DNA"/>
</dbReference>
<dbReference type="GO" id="GO:0016020">
    <property type="term" value="C:membrane"/>
    <property type="evidence" value="ECO:0007669"/>
    <property type="project" value="UniProtKB-SubCell"/>
</dbReference>
<evidence type="ECO:0000256" key="6">
    <source>
        <dbReference type="ARBA" id="ARBA00022989"/>
    </source>
</evidence>
<comment type="similarity">
    <text evidence="2">Belongs to the cytochrome P450 family.</text>
</comment>
<dbReference type="InterPro" id="IPR017972">
    <property type="entry name" value="Cyt_P450_CS"/>
</dbReference>
<dbReference type="PANTHER" id="PTHR24282:SF255">
    <property type="entry name" value="CYTOCHROME P450 72A11-RELATED"/>
    <property type="match status" value="1"/>
</dbReference>
<keyword evidence="10 11" id="KW-0472">Membrane</keyword>
<proteinExistence type="inferred from homology"/>
<dbReference type="GO" id="GO:0005506">
    <property type="term" value="F:iron ion binding"/>
    <property type="evidence" value="ECO:0007669"/>
    <property type="project" value="InterPro"/>
</dbReference>
<evidence type="ECO:0000256" key="9">
    <source>
        <dbReference type="ARBA" id="ARBA00023033"/>
    </source>
</evidence>
<dbReference type="AlphaFoldDB" id="A0A834TK22"/>
<dbReference type="Proteomes" id="UP000634136">
    <property type="component" value="Unassembled WGS sequence"/>
</dbReference>
<dbReference type="InterPro" id="IPR001128">
    <property type="entry name" value="Cyt_P450"/>
</dbReference>
<dbReference type="GO" id="GO:0004497">
    <property type="term" value="F:monooxygenase activity"/>
    <property type="evidence" value="ECO:0007669"/>
    <property type="project" value="UniProtKB-KW"/>
</dbReference>
<dbReference type="GO" id="GO:0016705">
    <property type="term" value="F:oxidoreductase activity, acting on paired donors, with incorporation or reduction of molecular oxygen"/>
    <property type="evidence" value="ECO:0007669"/>
    <property type="project" value="InterPro"/>
</dbReference>
<evidence type="ECO:0000313" key="12">
    <source>
        <dbReference type="EMBL" id="KAF7822556.1"/>
    </source>
</evidence>
<gene>
    <name evidence="12" type="ORF">G2W53_020700</name>
</gene>
<sequence>MEPLQTASLNVWFWINIVGTLLIVAGVIIALVRVVNSVWVRPKTLERSLTQQNLRGNSYRFVYGDLKEIGKMTQQANSKPIRLDDDIVPRIIPFHLQTIRNYGEKCFIWLGGRPMVNITNPEEIKDVFNNISVFQKLPHNPLAELLITGIIHYNGETWVKHRRIINPAFHLHKLKLMLPAFYECCNKMVNEWKKLVSESERGCDMNQKKRSCPIEPKGRKATAQDEWAIYCTTMSPKQLEKSECARGSYWGLDISTGAFIESFAMAKLNSTYENSWQRVSDSLTRVEALMKQLYFLKFGEEWDEVQAAELKSRSDVERDTQDEDLRLGSVISLTSKSEEDEQEEINIGAVILEPEAEVTEASVDLRSEHLNDEQFGSYEVSDVHVSPCDMEVNDRRYSKVFNAGTTNLEMGTECVEDEVIIDCSNVEATQADDEQEEVKTVAMIQSNANWKILLESVGSTDVNVLAVPIEIDAKFGCVYDAHEVLDEWYDRDTITNSTKVTEMDWGNKKIKIMGEVIKLHIPCPVHLVLDYYFLVQNEVYVLLNLSWARLMIWKINGLLCVLIHDPGGFRCALNYFYNCKNYFHKLKDCSYLEMPSTCLRKCCTQTLKSHLWSMVLPILVISKSYVLLFYEEDYLLVIYELIYPHSNMNIGCEFELSMTLRLIRENLGCLVPIIISMANGVTEKQQSFGFEEIWFLVGALTCEINAATVSTCSKSKMLVLLGNSHLLTTSTMEMWAIQDLLIEKNFKSSTIMLFGSMLAIVAVNLYDINLGNVFNEVLFEKIADDYTNEMKRLRLWKIYVTHKSVNSLLLRSSSVQLAAKIYGSPNLLSTAPKTYKHEDSSLAWMALSVLDVFILDKEKENFSIARFKSFPFDPGGCWYSNLYWTDVSYTELNLEDKVVFEDWGCIDLDVWPMFQGMTGDVISRTAFGSSYEEGTKVLQLLTQQLHLTHKVLHSIYIPGWRFVPTKLNKRLKEIEKEITELLRGIINKREKAREEGEAPTDDLLGILLESNRREMEDINNNNVGLSIDEVIKECKLFYLAGQETTSVLLNWTIVLLSKFPNWQAKAREEVLQVFGTQKLNYEGLNRLKVVTPTLTRVVLEETRLGNLRLPAGSGIVIPAILVHQDPLLWGDDAKDFNPQRFCEGISKATKSQTSYLPFGWGPRICIGQNFALLEAKMALSLILQNFSFELSPSYTHAPTAVFNIQPQFGTHIILHKL</sequence>
<comment type="subcellular location">
    <subcellularLocation>
        <location evidence="1">Membrane</location>
        <topology evidence="1">Single-pass membrane protein</topology>
    </subcellularLocation>
</comment>
<dbReference type="InterPro" id="IPR036396">
    <property type="entry name" value="Cyt_P450_sf"/>
</dbReference>
<feature type="transmembrane region" description="Helical" evidence="11">
    <location>
        <begin position="12"/>
        <end position="35"/>
    </location>
</feature>
<keyword evidence="8" id="KW-0408">Iron</keyword>
<name>A0A834TK22_9FABA</name>
<keyword evidence="6 11" id="KW-1133">Transmembrane helix</keyword>
<dbReference type="PROSITE" id="PS00086">
    <property type="entry name" value="CYTOCHROME_P450"/>
    <property type="match status" value="1"/>
</dbReference>
<dbReference type="InterPro" id="IPR050665">
    <property type="entry name" value="Cytochrome_P450_Monooxygen"/>
</dbReference>
<dbReference type="GO" id="GO:0020037">
    <property type="term" value="F:heme binding"/>
    <property type="evidence" value="ECO:0007669"/>
    <property type="project" value="InterPro"/>
</dbReference>
<dbReference type="Pfam" id="PF00067">
    <property type="entry name" value="p450"/>
    <property type="match status" value="2"/>
</dbReference>
<reference evidence="12" key="1">
    <citation type="submission" date="2020-09" db="EMBL/GenBank/DDBJ databases">
        <title>Genome-Enabled Discovery of Anthraquinone Biosynthesis in Senna tora.</title>
        <authorList>
            <person name="Kang S.-H."/>
            <person name="Pandey R.P."/>
            <person name="Lee C.-M."/>
            <person name="Sim J.-S."/>
            <person name="Jeong J.-T."/>
            <person name="Choi B.-S."/>
            <person name="Jung M."/>
            <person name="Ginzburg D."/>
            <person name="Zhao K."/>
            <person name="Won S.Y."/>
            <person name="Oh T.-J."/>
            <person name="Yu Y."/>
            <person name="Kim N.-H."/>
            <person name="Lee O.R."/>
            <person name="Lee T.-H."/>
            <person name="Bashyal P."/>
            <person name="Kim T.-S."/>
            <person name="Lee W.-H."/>
            <person name="Kawkins C."/>
            <person name="Kim C.-K."/>
            <person name="Kim J.S."/>
            <person name="Ahn B.O."/>
            <person name="Rhee S.Y."/>
            <person name="Sohng J.K."/>
        </authorList>
    </citation>
    <scope>NUCLEOTIDE SEQUENCE</scope>
    <source>
        <tissue evidence="12">Leaf</tissue>
    </source>
</reference>
<dbReference type="SUPFAM" id="SSF48264">
    <property type="entry name" value="Cytochrome P450"/>
    <property type="match status" value="2"/>
</dbReference>
<keyword evidence="7" id="KW-0560">Oxidoreductase</keyword>
<dbReference type="Gene3D" id="1.10.630.10">
    <property type="entry name" value="Cytochrome P450"/>
    <property type="match status" value="2"/>
</dbReference>
<keyword evidence="13" id="KW-1185">Reference proteome</keyword>
<evidence type="ECO:0000256" key="8">
    <source>
        <dbReference type="ARBA" id="ARBA00023004"/>
    </source>
</evidence>
<evidence type="ECO:0000256" key="7">
    <source>
        <dbReference type="ARBA" id="ARBA00023002"/>
    </source>
</evidence>